<proteinExistence type="predicted"/>
<feature type="region of interest" description="Disordered" evidence="1">
    <location>
        <begin position="40"/>
        <end position="101"/>
    </location>
</feature>
<dbReference type="AlphaFoldDB" id="A0A4V5MZU1"/>
<sequence length="115" mass="11694">MAPAAVRRPGRAPARAGVPLLVVLVCLMLHALCAPVPAPSLPDRGEAPVAGPEVPGGDSHDHPEPMSRRRAAQTASLPHTAAAAVDAVSTGTVSGPSRLPAPACPPWPLRTVLRC</sequence>
<dbReference type="Proteomes" id="UP000305778">
    <property type="component" value="Unassembled WGS sequence"/>
</dbReference>
<accession>A0A4V5MZU1</accession>
<comment type="caution">
    <text evidence="2">The sequence shown here is derived from an EMBL/GenBank/DDBJ whole genome shotgun (WGS) entry which is preliminary data.</text>
</comment>
<organism evidence="2 3">
    <name type="scientific">Actinacidiphila oryziradicis</name>
    <dbReference type="NCBI Taxonomy" id="2571141"/>
    <lineage>
        <taxon>Bacteria</taxon>
        <taxon>Bacillati</taxon>
        <taxon>Actinomycetota</taxon>
        <taxon>Actinomycetes</taxon>
        <taxon>Kitasatosporales</taxon>
        <taxon>Streptomycetaceae</taxon>
        <taxon>Actinacidiphila</taxon>
    </lineage>
</organism>
<dbReference type="EMBL" id="SUMC01000024">
    <property type="protein sequence ID" value="TKA09179.1"/>
    <property type="molecule type" value="Genomic_DNA"/>
</dbReference>
<evidence type="ECO:0000313" key="2">
    <source>
        <dbReference type="EMBL" id="TKA09179.1"/>
    </source>
</evidence>
<gene>
    <name evidence="2" type="ORF">FCI23_24135</name>
</gene>
<protein>
    <submittedName>
        <fullName evidence="2">Uncharacterized protein</fullName>
    </submittedName>
</protein>
<dbReference type="RefSeq" id="WP_136726022.1">
    <property type="nucleotide sequence ID" value="NZ_SUMC01000024.1"/>
</dbReference>
<evidence type="ECO:0000313" key="3">
    <source>
        <dbReference type="Proteomes" id="UP000305778"/>
    </source>
</evidence>
<evidence type="ECO:0000256" key="1">
    <source>
        <dbReference type="SAM" id="MobiDB-lite"/>
    </source>
</evidence>
<keyword evidence="3" id="KW-1185">Reference proteome</keyword>
<feature type="compositionally biased region" description="Basic and acidic residues" evidence="1">
    <location>
        <begin position="58"/>
        <end position="67"/>
    </location>
</feature>
<reference evidence="2 3" key="1">
    <citation type="submission" date="2019-04" db="EMBL/GenBank/DDBJ databases">
        <title>Streptomyces oryziradicis sp. nov., a novel actinomycete isolated from rhizosphere soil of rice (Oryza sativa L.).</title>
        <authorList>
            <person name="Li C."/>
        </authorList>
    </citation>
    <scope>NUCLEOTIDE SEQUENCE [LARGE SCALE GENOMIC DNA]</scope>
    <source>
        <strain evidence="2 3">NEAU-C40</strain>
    </source>
</reference>
<name>A0A4V5MZU1_9ACTN</name>